<evidence type="ECO:0000256" key="1">
    <source>
        <dbReference type="ARBA" id="ARBA00022679"/>
    </source>
</evidence>
<dbReference type="PANTHER" id="PTHR48207">
    <property type="entry name" value="SUCCINATE--HYDROXYMETHYLGLUTARATE COA-TRANSFERASE"/>
    <property type="match status" value="1"/>
</dbReference>
<dbReference type="InterPro" id="IPR003673">
    <property type="entry name" value="CoA-Trfase_fam_III"/>
</dbReference>
<dbReference type="InterPro" id="IPR023606">
    <property type="entry name" value="CoA-Trfase_III_dom_1_sf"/>
</dbReference>
<organism evidence="2">
    <name type="scientific">freshwater metagenome</name>
    <dbReference type="NCBI Taxonomy" id="449393"/>
    <lineage>
        <taxon>unclassified sequences</taxon>
        <taxon>metagenomes</taxon>
        <taxon>ecological metagenomes</taxon>
    </lineage>
</organism>
<protein>
    <submittedName>
        <fullName evidence="2">Unannotated protein</fullName>
    </submittedName>
</protein>
<name>A0A6J7D6T2_9ZZZZ</name>
<dbReference type="GO" id="GO:0008410">
    <property type="term" value="F:CoA-transferase activity"/>
    <property type="evidence" value="ECO:0007669"/>
    <property type="project" value="TreeGrafter"/>
</dbReference>
<reference evidence="2" key="1">
    <citation type="submission" date="2020-05" db="EMBL/GenBank/DDBJ databases">
        <authorList>
            <person name="Chiriac C."/>
            <person name="Salcher M."/>
            <person name="Ghai R."/>
            <person name="Kavagutti S V."/>
        </authorList>
    </citation>
    <scope>NUCLEOTIDE SEQUENCE</scope>
</reference>
<dbReference type="Gene3D" id="3.30.1540.10">
    <property type="entry name" value="formyl-coa transferase, domain 3"/>
    <property type="match status" value="1"/>
</dbReference>
<dbReference type="InterPro" id="IPR050483">
    <property type="entry name" value="CoA-transferase_III_domain"/>
</dbReference>
<dbReference type="Gene3D" id="3.40.50.10540">
    <property type="entry name" value="Crotonobetainyl-coa:carnitine coa-transferase, domain 1"/>
    <property type="match status" value="1"/>
</dbReference>
<proteinExistence type="predicted"/>
<evidence type="ECO:0000313" key="2">
    <source>
        <dbReference type="EMBL" id="CAB4865911.1"/>
    </source>
</evidence>
<dbReference type="InterPro" id="IPR044855">
    <property type="entry name" value="CoA-Trfase_III_dom3_sf"/>
</dbReference>
<dbReference type="AlphaFoldDB" id="A0A6J7D6T2"/>
<keyword evidence="1" id="KW-0808">Transferase</keyword>
<gene>
    <name evidence="2" type="ORF">UFOPK3339_00643</name>
</gene>
<sequence>MSSRGPLAGVVVVDLSRAVAGPQAAQMLGDLGARVIKIESPDGDDSRRWGPPFVGGESTYFLSINRNKESVVLDLKTDEGTSTLTALIERADVLIENFRVGTLARLGFDDARIHELNPRAILLSITGFGHDGPEATRPGYDQIAQGEAGLMSVTGSGPDDPQRVGIPIADVLAGMNGAFGIVAALFDREKTGRGQIIRTSLLAATIGAHVYQGTAQTVAGVSGTARGNHHPSLAPYGLFHCADSHVQIAVGTEGHWAALCRVLGLEPDARFDTNAGRVTHVDDLIEVINGALSAWTVGEALDALTTAGVPAGKVRSMDEVYSWDQTRSQGLVATVNHSTLGTIEIPGPPLRWFDGATEVTPTNHAAPPTLGEHTNAVLRWLADD</sequence>
<dbReference type="EMBL" id="CAFBLF010000082">
    <property type="protein sequence ID" value="CAB4865911.1"/>
    <property type="molecule type" value="Genomic_DNA"/>
</dbReference>
<dbReference type="PANTHER" id="PTHR48207:SF3">
    <property type="entry name" value="SUCCINATE--HYDROXYMETHYLGLUTARATE COA-TRANSFERASE"/>
    <property type="match status" value="1"/>
</dbReference>
<accession>A0A6J7D6T2</accession>
<dbReference type="Pfam" id="PF02515">
    <property type="entry name" value="CoA_transf_3"/>
    <property type="match status" value="1"/>
</dbReference>
<dbReference type="SUPFAM" id="SSF89796">
    <property type="entry name" value="CoA-transferase family III (CaiB/BaiF)"/>
    <property type="match status" value="1"/>
</dbReference>